<dbReference type="AlphaFoldDB" id="A0A3B0R0F8"/>
<dbReference type="InterPro" id="IPR011002">
    <property type="entry name" value="FliG_a-hlx"/>
</dbReference>
<evidence type="ECO:0000259" key="10">
    <source>
        <dbReference type="Pfam" id="PF01706"/>
    </source>
</evidence>
<dbReference type="GO" id="GO:0003774">
    <property type="term" value="F:cytoskeletal motor activity"/>
    <property type="evidence" value="ECO:0007669"/>
    <property type="project" value="InterPro"/>
</dbReference>
<evidence type="ECO:0000256" key="4">
    <source>
        <dbReference type="ARBA" id="ARBA00021870"/>
    </source>
</evidence>
<dbReference type="GO" id="GO:0071973">
    <property type="term" value="P:bacterial-type flagellum-dependent cell motility"/>
    <property type="evidence" value="ECO:0007669"/>
    <property type="project" value="InterPro"/>
</dbReference>
<evidence type="ECO:0000256" key="9">
    <source>
        <dbReference type="ARBA" id="ARBA00023143"/>
    </source>
</evidence>
<feature type="domain" description="Flagellar motor switch protein FliG middle" evidence="11">
    <location>
        <begin position="129"/>
        <end position="200"/>
    </location>
</feature>
<evidence type="ECO:0000256" key="5">
    <source>
        <dbReference type="ARBA" id="ARBA00022475"/>
    </source>
</evidence>
<sequence length="349" mass="38023">MAKAKKEVVETNPAFVDKSIKGMDKAAILMMLVGEDLAASVMKHLPTTDVQYLAKKIINTGDVALDKVKNVRREFADTMSESGLFIEGDAFARDTLIKAVGDDAAEEIISLLNRDVKRGGFATLSLMDPNVVARVLKEEHPQIIALALSYLDSDHAAQILTYLPERLRGEVILRVATLERVPAGVVEELDAFIEGQIKESGVTKGKAVEGTKVAAEILNRLESSDERSIMEAVEKASGDLANEIQEKMFVFVDFMDVDDRGMQELLKSVSSEILTLALKGADDELKAKFFDNMSTRAATMLREDIEAKGPVKLSEVEKGQQEIIKLAKKLEQEGKLMRGGAGGGGDIVV</sequence>
<dbReference type="Gene3D" id="1.10.220.30">
    <property type="match status" value="3"/>
</dbReference>
<organism evidence="13">
    <name type="scientific">hydrothermal vent metagenome</name>
    <dbReference type="NCBI Taxonomy" id="652676"/>
    <lineage>
        <taxon>unclassified sequences</taxon>
        <taxon>metagenomes</taxon>
        <taxon>ecological metagenomes</taxon>
    </lineage>
</organism>
<keyword evidence="13" id="KW-0282">Flagellum</keyword>
<name>A0A3B0R0F8_9ZZZZ</name>
<dbReference type="NCBIfam" id="TIGR00207">
    <property type="entry name" value="fliG"/>
    <property type="match status" value="1"/>
</dbReference>
<comment type="subcellular location">
    <subcellularLocation>
        <location evidence="1">Bacterial flagellum basal body</location>
    </subcellularLocation>
    <subcellularLocation>
        <location evidence="2">Cell membrane</location>
        <topology evidence="2">Peripheral membrane protein</topology>
        <orientation evidence="2">Cytoplasmic side</orientation>
    </subcellularLocation>
</comment>
<keyword evidence="9" id="KW-0975">Bacterial flagellum</keyword>
<keyword evidence="13" id="KW-0969">Cilium</keyword>
<dbReference type="PRINTS" id="PR00954">
    <property type="entry name" value="FLGMOTORFLIG"/>
</dbReference>
<evidence type="ECO:0000313" key="13">
    <source>
        <dbReference type="EMBL" id="VAV85207.1"/>
    </source>
</evidence>
<reference evidence="13" key="1">
    <citation type="submission" date="2018-06" db="EMBL/GenBank/DDBJ databases">
        <authorList>
            <person name="Zhirakovskaya E."/>
        </authorList>
    </citation>
    <scope>NUCLEOTIDE SEQUENCE</scope>
</reference>
<dbReference type="GO" id="GO:0009425">
    <property type="term" value="C:bacterial-type flagellum basal body"/>
    <property type="evidence" value="ECO:0007669"/>
    <property type="project" value="UniProtKB-SubCell"/>
</dbReference>
<keyword evidence="5" id="KW-1003">Cell membrane</keyword>
<dbReference type="Pfam" id="PF01706">
    <property type="entry name" value="FliG_C"/>
    <property type="match status" value="1"/>
</dbReference>
<feature type="domain" description="Flagellar motor switch protein FliG C-terminal" evidence="10">
    <location>
        <begin position="232"/>
        <end position="337"/>
    </location>
</feature>
<evidence type="ECO:0000259" key="11">
    <source>
        <dbReference type="Pfam" id="PF14841"/>
    </source>
</evidence>
<evidence type="ECO:0000256" key="7">
    <source>
        <dbReference type="ARBA" id="ARBA00022779"/>
    </source>
</evidence>
<evidence type="ECO:0000256" key="2">
    <source>
        <dbReference type="ARBA" id="ARBA00004413"/>
    </source>
</evidence>
<keyword evidence="13" id="KW-0966">Cell projection</keyword>
<keyword evidence="8" id="KW-0472">Membrane</keyword>
<gene>
    <name evidence="13" type="ORF">MNBD_DELTA01-1718</name>
</gene>
<dbReference type="SUPFAM" id="SSF48029">
    <property type="entry name" value="FliG"/>
    <property type="match status" value="2"/>
</dbReference>
<dbReference type="PIRSF" id="PIRSF003161">
    <property type="entry name" value="FliG"/>
    <property type="match status" value="1"/>
</dbReference>
<dbReference type="GO" id="GO:0006935">
    <property type="term" value="P:chemotaxis"/>
    <property type="evidence" value="ECO:0007669"/>
    <property type="project" value="UniProtKB-KW"/>
</dbReference>
<accession>A0A3B0R0F8</accession>
<dbReference type="PANTHER" id="PTHR30534:SF0">
    <property type="entry name" value="FLAGELLAR MOTOR SWITCH PROTEIN FLIG"/>
    <property type="match status" value="1"/>
</dbReference>
<keyword evidence="7" id="KW-0283">Flagellar rotation</keyword>
<dbReference type="InterPro" id="IPR000090">
    <property type="entry name" value="Flg_Motor_Flig"/>
</dbReference>
<evidence type="ECO:0000256" key="6">
    <source>
        <dbReference type="ARBA" id="ARBA00022500"/>
    </source>
</evidence>
<evidence type="ECO:0000256" key="1">
    <source>
        <dbReference type="ARBA" id="ARBA00004117"/>
    </source>
</evidence>
<dbReference type="PANTHER" id="PTHR30534">
    <property type="entry name" value="FLAGELLAR MOTOR SWITCH PROTEIN FLIG"/>
    <property type="match status" value="1"/>
</dbReference>
<comment type="similarity">
    <text evidence="3">Belongs to the FliG family.</text>
</comment>
<proteinExistence type="inferred from homology"/>
<keyword evidence="6" id="KW-0145">Chemotaxis</keyword>
<dbReference type="EMBL" id="UOEA01000083">
    <property type="protein sequence ID" value="VAV85207.1"/>
    <property type="molecule type" value="Genomic_DNA"/>
</dbReference>
<dbReference type="Pfam" id="PF14841">
    <property type="entry name" value="FliG_M"/>
    <property type="match status" value="1"/>
</dbReference>
<dbReference type="InterPro" id="IPR032779">
    <property type="entry name" value="FliG_M"/>
</dbReference>
<dbReference type="InterPro" id="IPR023087">
    <property type="entry name" value="Flg_Motor_Flig_C"/>
</dbReference>
<protein>
    <recommendedName>
        <fullName evidence="4">Flagellar motor switch protein FliG</fullName>
    </recommendedName>
</protein>
<evidence type="ECO:0000259" key="12">
    <source>
        <dbReference type="Pfam" id="PF14842"/>
    </source>
</evidence>
<dbReference type="Pfam" id="PF14842">
    <property type="entry name" value="FliG_N"/>
    <property type="match status" value="1"/>
</dbReference>
<evidence type="ECO:0000256" key="3">
    <source>
        <dbReference type="ARBA" id="ARBA00010299"/>
    </source>
</evidence>
<dbReference type="InterPro" id="IPR028263">
    <property type="entry name" value="FliG_N"/>
</dbReference>
<feature type="domain" description="Flagellar motor switch protein FliG N-terminal" evidence="12">
    <location>
        <begin position="20"/>
        <end position="115"/>
    </location>
</feature>
<dbReference type="GO" id="GO:0005886">
    <property type="term" value="C:plasma membrane"/>
    <property type="evidence" value="ECO:0007669"/>
    <property type="project" value="UniProtKB-SubCell"/>
</dbReference>
<evidence type="ECO:0000256" key="8">
    <source>
        <dbReference type="ARBA" id="ARBA00023136"/>
    </source>
</evidence>